<dbReference type="EMBL" id="NPDU01000024">
    <property type="protein sequence ID" value="PJZ61883.1"/>
    <property type="molecule type" value="Genomic_DNA"/>
</dbReference>
<dbReference type="EMBL" id="NPDV01000022">
    <property type="protein sequence ID" value="PJZ51608.1"/>
    <property type="molecule type" value="Genomic_DNA"/>
</dbReference>
<name>A0A2M9YJ93_9LEPT</name>
<evidence type="ECO:0000313" key="1">
    <source>
        <dbReference type="EMBL" id="PJZ51608.1"/>
    </source>
</evidence>
<protein>
    <submittedName>
        <fullName evidence="1">Uncharacterized protein</fullName>
    </submittedName>
</protein>
<organism evidence="1 4">
    <name type="scientific">Leptospira adleri</name>
    <dbReference type="NCBI Taxonomy" id="2023186"/>
    <lineage>
        <taxon>Bacteria</taxon>
        <taxon>Pseudomonadati</taxon>
        <taxon>Spirochaetota</taxon>
        <taxon>Spirochaetia</taxon>
        <taxon>Leptospirales</taxon>
        <taxon>Leptospiraceae</taxon>
        <taxon>Leptospira</taxon>
    </lineage>
</organism>
<sequence>MNDDVIKKLLIENGFIESVVPNKYHYPNGTVAYIRDQVCFRKNDERVMCVKDPVHVSIYLDGLKVGSKNPPMMFSCFDHYFKKN</sequence>
<dbReference type="Proteomes" id="UP000232188">
    <property type="component" value="Unassembled WGS sequence"/>
</dbReference>
<evidence type="ECO:0000313" key="3">
    <source>
        <dbReference type="Proteomes" id="UP000232149"/>
    </source>
</evidence>
<accession>A0A2M9YJ93</accession>
<dbReference type="Proteomes" id="UP000232149">
    <property type="component" value="Unassembled WGS sequence"/>
</dbReference>
<evidence type="ECO:0000313" key="2">
    <source>
        <dbReference type="EMBL" id="PJZ61883.1"/>
    </source>
</evidence>
<evidence type="ECO:0000313" key="4">
    <source>
        <dbReference type="Proteomes" id="UP000232188"/>
    </source>
</evidence>
<proteinExistence type="predicted"/>
<comment type="caution">
    <text evidence="1">The sequence shown here is derived from an EMBL/GenBank/DDBJ whole genome shotgun (WGS) entry which is preliminary data.</text>
</comment>
<dbReference type="AlphaFoldDB" id="A0A2M9YJ93"/>
<gene>
    <name evidence="2" type="ORF">CH376_10795</name>
    <name evidence="1" type="ORF">CH380_19370</name>
</gene>
<reference evidence="3 4" key="1">
    <citation type="submission" date="2017-07" db="EMBL/GenBank/DDBJ databases">
        <title>Leptospira spp. isolated from tropical soils.</title>
        <authorList>
            <person name="Thibeaux R."/>
            <person name="Iraola G."/>
            <person name="Ferres I."/>
            <person name="Bierque E."/>
            <person name="Girault D."/>
            <person name="Soupe-Gilbert M.-E."/>
            <person name="Picardeau M."/>
            <person name="Goarant C."/>
        </authorList>
    </citation>
    <scope>NUCLEOTIDE SEQUENCE [LARGE SCALE GENOMIC DNA]</scope>
    <source>
        <strain evidence="1 4">FH2-B-C1</strain>
        <strain evidence="2 3">FH2-B-D1</strain>
    </source>
</reference>
<keyword evidence="3" id="KW-1185">Reference proteome</keyword>